<organism evidence="2 3">
    <name type="scientific">Thalassospira profundimaris</name>
    <dbReference type="NCBI Taxonomy" id="502049"/>
    <lineage>
        <taxon>Bacteria</taxon>
        <taxon>Pseudomonadati</taxon>
        <taxon>Pseudomonadota</taxon>
        <taxon>Alphaproteobacteria</taxon>
        <taxon>Rhodospirillales</taxon>
        <taxon>Thalassospiraceae</taxon>
        <taxon>Thalassospira</taxon>
    </lineage>
</organism>
<feature type="compositionally biased region" description="Acidic residues" evidence="1">
    <location>
        <begin position="81"/>
        <end position="90"/>
    </location>
</feature>
<protein>
    <recommendedName>
        <fullName evidence="4">DUF2336 domain-containing protein</fullName>
    </recommendedName>
</protein>
<feature type="region of interest" description="Disordered" evidence="1">
    <location>
        <begin position="40"/>
        <end position="91"/>
    </location>
</feature>
<evidence type="ECO:0000313" key="2">
    <source>
        <dbReference type="EMBL" id="RCK46559.1"/>
    </source>
</evidence>
<accession>A0A367WZ96</accession>
<reference evidence="2 3" key="1">
    <citation type="submission" date="2014-07" db="EMBL/GenBank/DDBJ databases">
        <title>Draft genome sequence of Thalassospira profundimaris PR54-5.</title>
        <authorList>
            <person name="Lai Q."/>
            <person name="Shao Z."/>
        </authorList>
    </citation>
    <scope>NUCLEOTIDE SEQUENCE [LARGE SCALE GENOMIC DNA]</scope>
    <source>
        <strain evidence="2 3">PR54-5</strain>
    </source>
</reference>
<sequence>MLSWMFNRQKNTGDAGLDDKATAKLRDLAETVRTVAPDAFSADAGNARGRSIPRKSSSEEISEQSALEHAARLSTEMAHADDDDDAPDFDSDVRMDVARRLRRHLHDVSPSERLEMVEEFVAAIANMGECYRPQVINLIEQELGHTPYMTRQAASRLRQDIQAIGRVSIGEYIELLSDSDFLDIMRGRGEFVQTAAERAREEQEAAARARLIEQKAEKEKSSLLNRLLSSDDAPRNVVSMTPHFAERKTNAPTTSGNDLMGGQSRISRQAQRRVAHFIMASLFDTLVEQGRMRTEVARALRQSVRQRIEKARFENRMPLYAADSTMAMDVTDDVMLDHEQEAASNQKMTIDQYILDAVSRNEDALVVQSLAHYAQIPVSAVSKILDSGSARAITALAWRAGMTAPSSVVLQISNGIPEANIESPAAGGRYAMASTDMDWYIDFFNDTKPATARTRVEKETVAPAVNAKRNPGLNPNIRPRTGRNSGGLEGLVSDKRLTKGPKGD</sequence>
<feature type="region of interest" description="Disordered" evidence="1">
    <location>
        <begin position="463"/>
        <end position="504"/>
    </location>
</feature>
<dbReference type="OrthoDB" id="7365955at2"/>
<evidence type="ECO:0008006" key="4">
    <source>
        <dbReference type="Google" id="ProtNLM"/>
    </source>
</evidence>
<dbReference type="EMBL" id="JPWI01000004">
    <property type="protein sequence ID" value="RCK46559.1"/>
    <property type="molecule type" value="Genomic_DNA"/>
</dbReference>
<gene>
    <name evidence="2" type="ORF">TH30_08105</name>
</gene>
<evidence type="ECO:0000256" key="1">
    <source>
        <dbReference type="SAM" id="MobiDB-lite"/>
    </source>
</evidence>
<proteinExistence type="predicted"/>
<feature type="compositionally biased region" description="Basic and acidic residues" evidence="1">
    <location>
        <begin position="492"/>
        <end position="504"/>
    </location>
</feature>
<comment type="caution">
    <text evidence="2">The sequence shown here is derived from an EMBL/GenBank/DDBJ whole genome shotgun (WGS) entry which is preliminary data.</text>
</comment>
<dbReference type="Proteomes" id="UP000252255">
    <property type="component" value="Unassembled WGS sequence"/>
</dbReference>
<dbReference type="RefSeq" id="WP_114097546.1">
    <property type="nucleotide sequence ID" value="NZ_JPWI01000004.1"/>
</dbReference>
<name>A0A367WZ96_9PROT</name>
<dbReference type="AlphaFoldDB" id="A0A367WZ96"/>
<evidence type="ECO:0000313" key="3">
    <source>
        <dbReference type="Proteomes" id="UP000252255"/>
    </source>
</evidence>